<dbReference type="AlphaFoldDB" id="A0A415MEJ7"/>
<comment type="caution">
    <text evidence="2">The sequence shown here is derived from an EMBL/GenBank/DDBJ whole genome shotgun (WGS) entry which is preliminary data.</text>
</comment>
<proteinExistence type="predicted"/>
<dbReference type="Proteomes" id="UP000285201">
    <property type="component" value="Unassembled WGS sequence"/>
</dbReference>
<sequence>MILRRTKTIFNKYKYTDKEMEELISSITILIDTREKVNSHITDYFDRKGISYKKKALGYGDYSFMIPANEKLSIPRDLYFNTTCVIERKASLEEISNNLTKERDRFEKELCLAPKTKVLLIENASYEDIATGNYDTKYNRKSFIASIHSFWFKYNIPVMFMPNNQYSGLFIREYFEYFLKNYLR</sequence>
<dbReference type="GO" id="GO:0003677">
    <property type="term" value="F:DNA binding"/>
    <property type="evidence" value="ECO:0007669"/>
    <property type="project" value="InterPro"/>
</dbReference>
<dbReference type="GO" id="GO:0006259">
    <property type="term" value="P:DNA metabolic process"/>
    <property type="evidence" value="ECO:0007669"/>
    <property type="project" value="UniProtKB-ARBA"/>
</dbReference>
<accession>A0A415MEJ7</accession>
<organism evidence="2 3">
    <name type="scientific">Lachnospira eligens</name>
    <dbReference type="NCBI Taxonomy" id="39485"/>
    <lineage>
        <taxon>Bacteria</taxon>
        <taxon>Bacillati</taxon>
        <taxon>Bacillota</taxon>
        <taxon>Clostridia</taxon>
        <taxon>Lachnospirales</taxon>
        <taxon>Lachnospiraceae</taxon>
        <taxon>Lachnospira</taxon>
    </lineage>
</organism>
<dbReference type="EMBL" id="QROY01000002">
    <property type="protein sequence ID" value="RHL71034.1"/>
    <property type="molecule type" value="Genomic_DNA"/>
</dbReference>
<dbReference type="GO" id="GO:0004518">
    <property type="term" value="F:nuclease activity"/>
    <property type="evidence" value="ECO:0007669"/>
    <property type="project" value="InterPro"/>
</dbReference>
<dbReference type="SUPFAM" id="SSF52980">
    <property type="entry name" value="Restriction endonuclease-like"/>
    <property type="match status" value="1"/>
</dbReference>
<evidence type="ECO:0000313" key="3">
    <source>
        <dbReference type="Proteomes" id="UP000285201"/>
    </source>
</evidence>
<dbReference type="Pfam" id="PF02732">
    <property type="entry name" value="ERCC4"/>
    <property type="match status" value="1"/>
</dbReference>
<dbReference type="InterPro" id="IPR006166">
    <property type="entry name" value="ERCC4_domain"/>
</dbReference>
<protein>
    <recommendedName>
        <fullName evidence="1">ERCC4 domain-containing protein</fullName>
    </recommendedName>
</protein>
<evidence type="ECO:0000313" key="2">
    <source>
        <dbReference type="EMBL" id="RHL71034.1"/>
    </source>
</evidence>
<dbReference type="InterPro" id="IPR011335">
    <property type="entry name" value="Restrct_endonuc-II-like"/>
</dbReference>
<reference evidence="2 3" key="1">
    <citation type="submission" date="2018-08" db="EMBL/GenBank/DDBJ databases">
        <title>A genome reference for cultivated species of the human gut microbiota.</title>
        <authorList>
            <person name="Zou Y."/>
            <person name="Xue W."/>
            <person name="Luo G."/>
        </authorList>
    </citation>
    <scope>NUCLEOTIDE SEQUENCE [LARGE SCALE GENOMIC DNA]</scope>
    <source>
        <strain evidence="2 3">AF36-7BH</strain>
    </source>
</reference>
<gene>
    <name evidence="2" type="ORF">DW007_02505</name>
</gene>
<dbReference type="Gene3D" id="3.40.50.10130">
    <property type="match status" value="1"/>
</dbReference>
<name>A0A415MEJ7_9FIRM</name>
<evidence type="ECO:0000259" key="1">
    <source>
        <dbReference type="Pfam" id="PF02732"/>
    </source>
</evidence>
<feature type="domain" description="ERCC4" evidence="1">
    <location>
        <begin position="31"/>
        <end position="171"/>
    </location>
</feature>